<evidence type="ECO:0000313" key="2">
    <source>
        <dbReference type="EMBL" id="MDP5137331.1"/>
    </source>
</evidence>
<evidence type="ECO:0000313" key="3">
    <source>
        <dbReference type="Proteomes" id="UP001231109"/>
    </source>
</evidence>
<evidence type="ECO:0000259" key="1">
    <source>
        <dbReference type="PROSITE" id="PS50853"/>
    </source>
</evidence>
<dbReference type="InterPro" id="IPR013783">
    <property type="entry name" value="Ig-like_fold"/>
</dbReference>
<dbReference type="EMBL" id="JAPJDZ010000045">
    <property type="protein sequence ID" value="MDP5137331.1"/>
    <property type="molecule type" value="Genomic_DNA"/>
</dbReference>
<name>A0ABT9I1R7_9GAMM</name>
<dbReference type="InterPro" id="IPR011460">
    <property type="entry name" value="Lcl_C"/>
</dbReference>
<dbReference type="Pfam" id="PF00041">
    <property type="entry name" value="fn3"/>
    <property type="match status" value="1"/>
</dbReference>
<feature type="domain" description="Fibronectin type-III" evidence="1">
    <location>
        <begin position="274"/>
        <end position="368"/>
    </location>
</feature>
<organism evidence="2 3">
    <name type="scientific">Rheinheimera baltica</name>
    <dbReference type="NCBI Taxonomy" id="67576"/>
    <lineage>
        <taxon>Bacteria</taxon>
        <taxon>Pseudomonadati</taxon>
        <taxon>Pseudomonadota</taxon>
        <taxon>Gammaproteobacteria</taxon>
        <taxon>Chromatiales</taxon>
        <taxon>Chromatiaceae</taxon>
        <taxon>Rheinheimera</taxon>
    </lineage>
</organism>
<dbReference type="Gene3D" id="2.60.40.10">
    <property type="entry name" value="Immunoglobulins"/>
    <property type="match status" value="1"/>
</dbReference>
<reference evidence="2 3" key="1">
    <citation type="submission" date="2022-11" db="EMBL/GenBank/DDBJ databases">
        <title>Viruses from the air-sea interface of a natural surface slick.</title>
        <authorList>
            <person name="Rahlff J."/>
            <person name="Holmfeldt K."/>
        </authorList>
    </citation>
    <scope>NUCLEOTIDE SEQUENCE [LARGE SCALE GENOMIC DNA]</scope>
    <source>
        <strain evidence="2 3">SMS4</strain>
    </source>
</reference>
<dbReference type="RefSeq" id="WP_305976694.1">
    <property type="nucleotide sequence ID" value="NZ_JAPJDZ010000045.1"/>
</dbReference>
<sequence length="770" mass="81132">MRLKDYIALWLLCSIYLTSLFGFTATAEPALIDNRYEIIEDGSVVRDVITGLEWQRCSVGQSWDGATCVGAAVRHTWANAAAMVLSGGFVLPNIDQLQSLVFCSNTGVYDPSGNNNTCIVPYVSPTLNSDVFPNTPAEMYWSSTSSNDSGTSARTVHFNFVGSSSSSKSGLNRVRLVRAAQFAVFNLAVKKQGDGGGSVSASQGNISCGDNCSSDFAEGTLLTLTATADEGSNFVGWSGCGSVSGGTFISGNQCTVTMNLSRLVTAEFAFTAIASAPILDAATEVTSSGFSANWSAVVGATGYRLDVATTSFLGNYVPGFENLDVGNVTAFNVTGLDSDTTYYFRVRAYNSINTGPTSATRSVATLQEIIHTVTAVAEQGGSISPLSRLVTEGQTTMFDVQPDEGYRVASISGCNGVLAGNTYTTAVITSDCTVTASFSLLDALIDNRYQIIEDGSVVRDAVTGLEWQRCSVGQSWSGSGCNGAASLHDWDQAAQLTAAGGFVLPEIRQLRSLVYCPNTGEYDSNGNNDRCGDPGSYTGPAINVGVFPDTEANWYWSATSIAAGSMDAWNIHFGLGEVFDYDKGRVNHVRLVRTGQPSAFFNLMVQKLGSGDGAINSSPVGITCGALCSAEFIQDAAVVLTAVAESGSSLAGWSGCGSVSANQCTVSMSQARTVVAVFQPQQALITVSLSDGGQLLDASVNEQGTQAVYELAANAGFRISRQMGGSCPVGQWLSSSRYETGVTQSSCTVHFSFTKARRRTLPVWLFTEQD</sequence>
<protein>
    <submittedName>
        <fullName evidence="2">DUF1566 domain-containing protein</fullName>
    </submittedName>
</protein>
<gene>
    <name evidence="2" type="ORF">ORJ04_15350</name>
</gene>
<comment type="caution">
    <text evidence="2">The sequence shown here is derived from an EMBL/GenBank/DDBJ whole genome shotgun (WGS) entry which is preliminary data.</text>
</comment>
<dbReference type="SMART" id="SM00060">
    <property type="entry name" value="FN3"/>
    <property type="match status" value="1"/>
</dbReference>
<dbReference type="InterPro" id="IPR044060">
    <property type="entry name" value="Bacterial_rp_domain"/>
</dbReference>
<dbReference type="Proteomes" id="UP001231109">
    <property type="component" value="Unassembled WGS sequence"/>
</dbReference>
<dbReference type="InterPro" id="IPR003961">
    <property type="entry name" value="FN3_dom"/>
</dbReference>
<dbReference type="InterPro" id="IPR036116">
    <property type="entry name" value="FN3_sf"/>
</dbReference>
<dbReference type="PROSITE" id="PS50853">
    <property type="entry name" value="FN3"/>
    <property type="match status" value="1"/>
</dbReference>
<dbReference type="SUPFAM" id="SSF49265">
    <property type="entry name" value="Fibronectin type III"/>
    <property type="match status" value="1"/>
</dbReference>
<keyword evidence="3" id="KW-1185">Reference proteome</keyword>
<proteinExistence type="predicted"/>
<dbReference type="CDD" id="cd00063">
    <property type="entry name" value="FN3"/>
    <property type="match status" value="1"/>
</dbReference>
<dbReference type="Pfam" id="PF07603">
    <property type="entry name" value="Lcl_C"/>
    <property type="match status" value="2"/>
</dbReference>
<dbReference type="Pfam" id="PF18998">
    <property type="entry name" value="Flg_new_2"/>
    <property type="match status" value="3"/>
</dbReference>
<accession>A0ABT9I1R7</accession>